<dbReference type="InterPro" id="IPR017441">
    <property type="entry name" value="Protein_kinase_ATP_BS"/>
</dbReference>
<dbReference type="Gene3D" id="3.30.200.20">
    <property type="entry name" value="Phosphorylase Kinase, domain 1"/>
    <property type="match status" value="1"/>
</dbReference>
<dbReference type="SUPFAM" id="SSF56112">
    <property type="entry name" value="Protein kinase-like (PK-like)"/>
    <property type="match status" value="1"/>
</dbReference>
<sequence>NEFSEINNRLSQYATDLNLGINIIKIFDKKHDKNDQELDFAEIRRNQSEILELMKEQKNVQYQQHDQLLTNHSQLDELVNRRFDSLKNYLYTLDEKNMGKTLLQDLLISFNDLCLEENIGSGSFGKVYRGTWSSRFQIVAIKTRNINHMDNEAEKSFFDEIWMICRIHFEHIISTLSTKANMSSSLLKNKDRSIASLLKRSVEKLSLNCSNIKYLLYFGLMSHYIEQNLDWPENDEFTETETNIENLIIVNGGDENYFQKLCKSFQFSGKKMISVNKTEFMANKTIWESLEPYKTDEKETVLLYNLKRNDNQDVLNIIISTIKNRFFIEKLFIDTNKPNIIQTVANSVDWCNTGIYIYNAFTTNLSSTNVKSAIEFLILFISKACLINFLELAVTSLIL</sequence>
<name>A0A815N6V0_9BILA</name>
<evidence type="ECO:0000313" key="3">
    <source>
        <dbReference type="EMBL" id="CAF1433349.1"/>
    </source>
</evidence>
<dbReference type="InterPro" id="IPR001245">
    <property type="entry name" value="Ser-Thr/Tyr_kinase_cat_dom"/>
</dbReference>
<gene>
    <name evidence="3" type="ORF">GPM918_LOCUS34093</name>
    <name evidence="4" type="ORF">SRO942_LOCUS34795</name>
</gene>
<dbReference type="EMBL" id="CAJNOQ010018645">
    <property type="protein sequence ID" value="CAF1433349.1"/>
    <property type="molecule type" value="Genomic_DNA"/>
</dbReference>
<accession>A0A815N6V0</accession>
<evidence type="ECO:0000313" key="5">
    <source>
        <dbReference type="Proteomes" id="UP000663829"/>
    </source>
</evidence>
<dbReference type="InterPro" id="IPR011009">
    <property type="entry name" value="Kinase-like_dom_sf"/>
</dbReference>
<dbReference type="EMBL" id="CAJOBC010084094">
    <property type="protein sequence ID" value="CAF4311600.1"/>
    <property type="molecule type" value="Genomic_DNA"/>
</dbReference>
<feature type="domain" description="Serine-threonine/tyrosine-protein kinase catalytic" evidence="2">
    <location>
        <begin position="115"/>
        <end position="178"/>
    </location>
</feature>
<evidence type="ECO:0000313" key="4">
    <source>
        <dbReference type="EMBL" id="CAF4311600.1"/>
    </source>
</evidence>
<dbReference type="Proteomes" id="UP000663829">
    <property type="component" value="Unassembled WGS sequence"/>
</dbReference>
<feature type="binding site" evidence="1">
    <location>
        <position position="142"/>
    </location>
    <ligand>
        <name>ATP</name>
        <dbReference type="ChEBI" id="CHEBI:30616"/>
    </ligand>
</feature>
<keyword evidence="5" id="KW-1185">Reference proteome</keyword>
<dbReference type="GO" id="GO:0004672">
    <property type="term" value="F:protein kinase activity"/>
    <property type="evidence" value="ECO:0007669"/>
    <property type="project" value="InterPro"/>
</dbReference>
<keyword evidence="1" id="KW-0067">ATP-binding</keyword>
<dbReference type="GO" id="GO:0005524">
    <property type="term" value="F:ATP binding"/>
    <property type="evidence" value="ECO:0007669"/>
    <property type="project" value="UniProtKB-UniRule"/>
</dbReference>
<dbReference type="Pfam" id="PF07714">
    <property type="entry name" value="PK_Tyr_Ser-Thr"/>
    <property type="match status" value="1"/>
</dbReference>
<dbReference type="PROSITE" id="PS00107">
    <property type="entry name" value="PROTEIN_KINASE_ATP"/>
    <property type="match status" value="1"/>
</dbReference>
<feature type="non-terminal residue" evidence="3">
    <location>
        <position position="1"/>
    </location>
</feature>
<dbReference type="OrthoDB" id="339325at2759"/>
<dbReference type="Proteomes" id="UP000681722">
    <property type="component" value="Unassembled WGS sequence"/>
</dbReference>
<reference evidence="3" key="1">
    <citation type="submission" date="2021-02" db="EMBL/GenBank/DDBJ databases">
        <authorList>
            <person name="Nowell W R."/>
        </authorList>
    </citation>
    <scope>NUCLEOTIDE SEQUENCE</scope>
</reference>
<evidence type="ECO:0000256" key="1">
    <source>
        <dbReference type="PROSITE-ProRule" id="PRU10141"/>
    </source>
</evidence>
<protein>
    <recommendedName>
        <fullName evidence="2">Serine-threonine/tyrosine-protein kinase catalytic domain-containing protein</fullName>
    </recommendedName>
</protein>
<comment type="caution">
    <text evidence="3">The sequence shown here is derived from an EMBL/GenBank/DDBJ whole genome shotgun (WGS) entry which is preliminary data.</text>
</comment>
<dbReference type="AlphaFoldDB" id="A0A815N6V0"/>
<organism evidence="3 5">
    <name type="scientific">Didymodactylos carnosus</name>
    <dbReference type="NCBI Taxonomy" id="1234261"/>
    <lineage>
        <taxon>Eukaryota</taxon>
        <taxon>Metazoa</taxon>
        <taxon>Spiralia</taxon>
        <taxon>Gnathifera</taxon>
        <taxon>Rotifera</taxon>
        <taxon>Eurotatoria</taxon>
        <taxon>Bdelloidea</taxon>
        <taxon>Philodinida</taxon>
        <taxon>Philodinidae</taxon>
        <taxon>Didymodactylos</taxon>
    </lineage>
</organism>
<keyword evidence="1" id="KW-0547">Nucleotide-binding</keyword>
<proteinExistence type="predicted"/>
<evidence type="ECO:0000259" key="2">
    <source>
        <dbReference type="Pfam" id="PF07714"/>
    </source>
</evidence>